<proteinExistence type="predicted"/>
<sequence>MDERPLQLPTVHLSCLVGAGEVNNFEPQILNREKLSKTLKQRLKVINTMDQPLFDDEYFDWHGLSSLFITPTSTVEEYAQYPTRGISRISDRSRYVFVKRKPAPLRIGWRDQVKNDQSGVKFKPKDDVQQKQILLGNRLIYCPKTWQISEIKFYHDLPTNAIQIAWPTDSCAIFPILDSFTLFPKLPIELRYMIWDCALHCDPRDVKLTIDRRYRRPTRSDPNHLVRLSCHIRQHGPIASKLPIALLYACQESHLLFLRNYSKMNMSIPVQRYDLRLRIVRPRNKKTADCEIRVDRKGYMNFRQDTLMIEYFRKVTGILWSWNLTTLDLSLIQSIAVQHTFSKSRAERYYGGKASIWELLETRCPCLKRLSLIVYQGSMENLYWGLDQQPVAHILPINAEFFDGVTYGCQLSRQDEYARATGRYALDNLKLRHRTLVKNLAQELRKRIRDAQRTKSLYYQEVKRNPNFWKKVDVNLAYVTWVVSSLYAGEQMEKVIVAPPKNLQNSMPDSYFWAQRPLEVAYNRPELRFSFYRVICHPDGSLLNRYEGVKEMFEGQQD</sequence>
<feature type="domain" description="2EXR" evidence="2">
    <location>
        <begin position="180"/>
        <end position="307"/>
    </location>
</feature>
<feature type="coiled-coil region" evidence="1">
    <location>
        <begin position="426"/>
        <end position="461"/>
    </location>
</feature>
<evidence type="ECO:0000313" key="4">
    <source>
        <dbReference type="Proteomes" id="UP000297814"/>
    </source>
</evidence>
<dbReference type="PANTHER" id="PTHR35910">
    <property type="entry name" value="2EXR DOMAIN-CONTAINING PROTEIN"/>
    <property type="match status" value="1"/>
</dbReference>
<dbReference type="Pfam" id="PF20150">
    <property type="entry name" value="2EXR"/>
    <property type="match status" value="1"/>
</dbReference>
<evidence type="ECO:0000259" key="2">
    <source>
        <dbReference type="Pfam" id="PF20150"/>
    </source>
</evidence>
<dbReference type="PANTHER" id="PTHR35910:SF6">
    <property type="entry name" value="2EXR DOMAIN-CONTAINING PROTEIN"/>
    <property type="match status" value="1"/>
</dbReference>
<dbReference type="InterPro" id="IPR045518">
    <property type="entry name" value="2EXR"/>
</dbReference>
<name>A0A4Z1GJX3_9HELO</name>
<comment type="caution">
    <text evidence="3">The sequence shown here is derived from an EMBL/GenBank/DDBJ whole genome shotgun (WGS) entry which is preliminary data.</text>
</comment>
<evidence type="ECO:0000256" key="1">
    <source>
        <dbReference type="SAM" id="Coils"/>
    </source>
</evidence>
<keyword evidence="4" id="KW-1185">Reference proteome</keyword>
<reference evidence="3 4" key="1">
    <citation type="submission" date="2017-12" db="EMBL/GenBank/DDBJ databases">
        <title>Comparative genomics of Botrytis spp.</title>
        <authorList>
            <person name="Valero-Jimenez C.A."/>
            <person name="Tapia P."/>
            <person name="Veloso J."/>
            <person name="Silva-Moreno E."/>
            <person name="Staats M."/>
            <person name="Valdes J.H."/>
            <person name="Van Kan J.A.L."/>
        </authorList>
    </citation>
    <scope>NUCLEOTIDE SEQUENCE [LARGE SCALE GENOMIC DNA]</scope>
    <source>
        <strain evidence="3 4">Bh0001</strain>
    </source>
</reference>
<evidence type="ECO:0000313" key="3">
    <source>
        <dbReference type="EMBL" id="TGO34097.1"/>
    </source>
</evidence>
<protein>
    <recommendedName>
        <fullName evidence="2">2EXR domain-containing protein</fullName>
    </recommendedName>
</protein>
<gene>
    <name evidence="3" type="ORF">BHYA_0212g00010</name>
</gene>
<organism evidence="3 4">
    <name type="scientific">Botrytis hyacinthi</name>
    <dbReference type="NCBI Taxonomy" id="278943"/>
    <lineage>
        <taxon>Eukaryota</taxon>
        <taxon>Fungi</taxon>
        <taxon>Dikarya</taxon>
        <taxon>Ascomycota</taxon>
        <taxon>Pezizomycotina</taxon>
        <taxon>Leotiomycetes</taxon>
        <taxon>Helotiales</taxon>
        <taxon>Sclerotiniaceae</taxon>
        <taxon>Botrytis</taxon>
    </lineage>
</organism>
<accession>A0A4Z1GJX3</accession>
<dbReference type="EMBL" id="PQXK01000212">
    <property type="protein sequence ID" value="TGO34097.1"/>
    <property type="molecule type" value="Genomic_DNA"/>
</dbReference>
<dbReference type="AlphaFoldDB" id="A0A4Z1GJX3"/>
<dbReference type="Proteomes" id="UP000297814">
    <property type="component" value="Unassembled WGS sequence"/>
</dbReference>
<keyword evidence="1" id="KW-0175">Coiled coil</keyword>